<protein>
    <recommendedName>
        <fullName evidence="4">Aminoglycoside phosphotransferase domain-containing protein</fullName>
    </recommendedName>
</protein>
<evidence type="ECO:0008006" key="4">
    <source>
        <dbReference type="Google" id="ProtNLM"/>
    </source>
</evidence>
<evidence type="ECO:0000313" key="2">
    <source>
        <dbReference type="EMBL" id="KAF9780743.1"/>
    </source>
</evidence>
<proteinExistence type="predicted"/>
<evidence type="ECO:0000256" key="1">
    <source>
        <dbReference type="SAM" id="MobiDB-lite"/>
    </source>
</evidence>
<dbReference type="Proteomes" id="UP000736335">
    <property type="component" value="Unassembled WGS sequence"/>
</dbReference>
<accession>A0A9P6L391</accession>
<sequence>MLGDQFTPEDAIIRACIEHEHNHRRDDDYRRCVVTQGYFVKFDSCNTLRPQVETQKYVSQRAKLDGSAPRVPEVLHFFHRDGRMGYVVMEYIKPTTTPVVDLPQRVALALQWLRDLPAPTGHDGIGPLGKGRARHMLFKDYRAPLYFSSIQAIQRYLDEAIRSLQCRNSQVASVSISQERLVFTQSDMDISNFGVDDNVGLLPESFASYTMSSPVPFTAAVAQYLNWPPCSNLDSMARICGHLWMLADPTLGLDENGHPKAKKGYPKTGGNDHPNTAC</sequence>
<dbReference type="OrthoDB" id="3250044at2759"/>
<dbReference type="EMBL" id="WIUZ02000015">
    <property type="protein sequence ID" value="KAF9780743.1"/>
    <property type="molecule type" value="Genomic_DNA"/>
</dbReference>
<gene>
    <name evidence="2" type="ORF">BJ322DRAFT_1101344</name>
</gene>
<keyword evidence="3" id="KW-1185">Reference proteome</keyword>
<evidence type="ECO:0000313" key="3">
    <source>
        <dbReference type="Proteomes" id="UP000736335"/>
    </source>
</evidence>
<name>A0A9P6L391_9AGAM</name>
<dbReference type="AlphaFoldDB" id="A0A9P6L391"/>
<reference evidence="2" key="1">
    <citation type="journal article" date="2020" name="Nat. Commun.">
        <title>Large-scale genome sequencing of mycorrhizal fungi provides insights into the early evolution of symbiotic traits.</title>
        <authorList>
            <person name="Miyauchi S."/>
            <person name="Kiss E."/>
            <person name="Kuo A."/>
            <person name="Drula E."/>
            <person name="Kohler A."/>
            <person name="Sanchez-Garcia M."/>
            <person name="Morin E."/>
            <person name="Andreopoulos B."/>
            <person name="Barry K.W."/>
            <person name="Bonito G."/>
            <person name="Buee M."/>
            <person name="Carver A."/>
            <person name="Chen C."/>
            <person name="Cichocki N."/>
            <person name="Clum A."/>
            <person name="Culley D."/>
            <person name="Crous P.W."/>
            <person name="Fauchery L."/>
            <person name="Girlanda M."/>
            <person name="Hayes R.D."/>
            <person name="Keri Z."/>
            <person name="LaButti K."/>
            <person name="Lipzen A."/>
            <person name="Lombard V."/>
            <person name="Magnuson J."/>
            <person name="Maillard F."/>
            <person name="Murat C."/>
            <person name="Nolan M."/>
            <person name="Ohm R.A."/>
            <person name="Pangilinan J."/>
            <person name="Pereira M.F."/>
            <person name="Perotto S."/>
            <person name="Peter M."/>
            <person name="Pfister S."/>
            <person name="Riley R."/>
            <person name="Sitrit Y."/>
            <person name="Stielow J.B."/>
            <person name="Szollosi G."/>
            <person name="Zifcakova L."/>
            <person name="Stursova M."/>
            <person name="Spatafora J.W."/>
            <person name="Tedersoo L."/>
            <person name="Vaario L.M."/>
            <person name="Yamada A."/>
            <person name="Yan M."/>
            <person name="Wang P."/>
            <person name="Xu J."/>
            <person name="Bruns T."/>
            <person name="Baldrian P."/>
            <person name="Vilgalys R."/>
            <person name="Dunand C."/>
            <person name="Henrissat B."/>
            <person name="Grigoriev I.V."/>
            <person name="Hibbett D."/>
            <person name="Nagy L.G."/>
            <person name="Martin F.M."/>
        </authorList>
    </citation>
    <scope>NUCLEOTIDE SEQUENCE</scope>
    <source>
        <strain evidence="2">UH-Tt-Lm1</strain>
    </source>
</reference>
<organism evidence="2 3">
    <name type="scientific">Thelephora terrestris</name>
    <dbReference type="NCBI Taxonomy" id="56493"/>
    <lineage>
        <taxon>Eukaryota</taxon>
        <taxon>Fungi</taxon>
        <taxon>Dikarya</taxon>
        <taxon>Basidiomycota</taxon>
        <taxon>Agaricomycotina</taxon>
        <taxon>Agaricomycetes</taxon>
        <taxon>Thelephorales</taxon>
        <taxon>Thelephoraceae</taxon>
        <taxon>Thelephora</taxon>
    </lineage>
</organism>
<comment type="caution">
    <text evidence="2">The sequence shown here is derived from an EMBL/GenBank/DDBJ whole genome shotgun (WGS) entry which is preliminary data.</text>
</comment>
<reference evidence="2" key="2">
    <citation type="submission" date="2020-11" db="EMBL/GenBank/DDBJ databases">
        <authorList>
            <consortium name="DOE Joint Genome Institute"/>
            <person name="Kuo A."/>
            <person name="Miyauchi S."/>
            <person name="Kiss E."/>
            <person name="Drula E."/>
            <person name="Kohler A."/>
            <person name="Sanchez-Garcia M."/>
            <person name="Andreopoulos B."/>
            <person name="Barry K.W."/>
            <person name="Bonito G."/>
            <person name="Buee M."/>
            <person name="Carver A."/>
            <person name="Chen C."/>
            <person name="Cichocki N."/>
            <person name="Clum A."/>
            <person name="Culley D."/>
            <person name="Crous P.W."/>
            <person name="Fauchery L."/>
            <person name="Girlanda M."/>
            <person name="Hayes R."/>
            <person name="Keri Z."/>
            <person name="Labutti K."/>
            <person name="Lipzen A."/>
            <person name="Lombard V."/>
            <person name="Magnuson J."/>
            <person name="Maillard F."/>
            <person name="Morin E."/>
            <person name="Murat C."/>
            <person name="Nolan M."/>
            <person name="Ohm R."/>
            <person name="Pangilinan J."/>
            <person name="Pereira M."/>
            <person name="Perotto S."/>
            <person name="Peter M."/>
            <person name="Riley R."/>
            <person name="Sitrit Y."/>
            <person name="Stielow B."/>
            <person name="Szollosi G."/>
            <person name="Zifcakova L."/>
            <person name="Stursova M."/>
            <person name="Spatafora J.W."/>
            <person name="Tedersoo L."/>
            <person name="Vaario L.-M."/>
            <person name="Yamada A."/>
            <person name="Yan M."/>
            <person name="Wang P."/>
            <person name="Xu J."/>
            <person name="Bruns T."/>
            <person name="Baldrian P."/>
            <person name="Vilgalys R."/>
            <person name="Henrissat B."/>
            <person name="Grigoriev I.V."/>
            <person name="Hibbett D."/>
            <person name="Nagy L.G."/>
            <person name="Martin F.M."/>
        </authorList>
    </citation>
    <scope>NUCLEOTIDE SEQUENCE</scope>
    <source>
        <strain evidence="2">UH-Tt-Lm1</strain>
    </source>
</reference>
<feature type="region of interest" description="Disordered" evidence="1">
    <location>
        <begin position="256"/>
        <end position="278"/>
    </location>
</feature>